<organism evidence="2 3">
    <name type="scientific">Sandaracinus amylolyticus</name>
    <dbReference type="NCBI Taxonomy" id="927083"/>
    <lineage>
        <taxon>Bacteria</taxon>
        <taxon>Pseudomonadati</taxon>
        <taxon>Myxococcota</taxon>
        <taxon>Polyangia</taxon>
        <taxon>Polyangiales</taxon>
        <taxon>Sandaracinaceae</taxon>
        <taxon>Sandaracinus</taxon>
    </lineage>
</organism>
<keyword evidence="1" id="KW-1133">Transmembrane helix</keyword>
<protein>
    <submittedName>
        <fullName evidence="2">Uncharacterized protein</fullName>
    </submittedName>
</protein>
<feature type="transmembrane region" description="Helical" evidence="1">
    <location>
        <begin position="35"/>
        <end position="58"/>
    </location>
</feature>
<dbReference type="STRING" id="927083.DB32_002842"/>
<keyword evidence="1" id="KW-0472">Membrane</keyword>
<dbReference type="Proteomes" id="UP000034883">
    <property type="component" value="Chromosome"/>
</dbReference>
<dbReference type="OrthoDB" id="9806559at2"/>
<evidence type="ECO:0000313" key="2">
    <source>
        <dbReference type="EMBL" id="AKF05693.1"/>
    </source>
</evidence>
<evidence type="ECO:0000256" key="1">
    <source>
        <dbReference type="SAM" id="Phobius"/>
    </source>
</evidence>
<dbReference type="EMBL" id="CP011125">
    <property type="protein sequence ID" value="AKF05693.1"/>
    <property type="molecule type" value="Genomic_DNA"/>
</dbReference>
<keyword evidence="1" id="KW-0812">Transmembrane</keyword>
<dbReference type="AlphaFoldDB" id="A0A0F6W2B1"/>
<dbReference type="Pfam" id="PF19447">
    <property type="entry name" value="DUF5985"/>
    <property type="match status" value="1"/>
</dbReference>
<reference evidence="2 3" key="1">
    <citation type="submission" date="2015-03" db="EMBL/GenBank/DDBJ databases">
        <title>Genome assembly of Sandaracinus amylolyticus DSM 53668.</title>
        <authorList>
            <person name="Sharma G."/>
            <person name="Subramanian S."/>
        </authorList>
    </citation>
    <scope>NUCLEOTIDE SEQUENCE [LARGE SCALE GENOMIC DNA]</scope>
    <source>
        <strain evidence="2 3">DSM 53668</strain>
    </source>
</reference>
<name>A0A0F6W2B1_9BACT</name>
<dbReference type="InterPro" id="IPR046027">
    <property type="entry name" value="DUF5985"/>
</dbReference>
<proteinExistence type="predicted"/>
<evidence type="ECO:0000313" key="3">
    <source>
        <dbReference type="Proteomes" id="UP000034883"/>
    </source>
</evidence>
<dbReference type="RefSeq" id="WP_053232940.1">
    <property type="nucleotide sequence ID" value="NZ_CP011125.1"/>
</dbReference>
<feature type="transmembrane region" description="Helical" evidence="1">
    <location>
        <begin position="64"/>
        <end position="82"/>
    </location>
</feature>
<dbReference type="KEGG" id="samy:DB32_002842"/>
<keyword evidence="3" id="KW-1185">Reference proteome</keyword>
<feature type="transmembrane region" description="Helical" evidence="1">
    <location>
        <begin position="12"/>
        <end position="28"/>
    </location>
</feature>
<gene>
    <name evidence="2" type="ORF">DB32_002842</name>
</gene>
<sequence>MIEHLRDLLYGALTMASIVASLAFLRFWRESRDRFFVMFSAAFALLAVNWVAVAFVPADYEARALVYLVRLSAFLIIIGAIVDKNRASQ</sequence>
<accession>A0A0F6W2B1</accession>